<dbReference type="InterPro" id="IPR051050">
    <property type="entry name" value="Lipid_II_flippase_MurJ/MviN"/>
</dbReference>
<feature type="transmembrane region" description="Helical" evidence="8">
    <location>
        <begin position="154"/>
        <end position="177"/>
    </location>
</feature>
<dbReference type="GO" id="GO:0009252">
    <property type="term" value="P:peptidoglycan biosynthetic process"/>
    <property type="evidence" value="ECO:0007669"/>
    <property type="project" value="UniProtKB-UniRule"/>
</dbReference>
<evidence type="ECO:0000256" key="9">
    <source>
        <dbReference type="PIRNR" id="PIRNR002869"/>
    </source>
</evidence>
<organism evidence="10 11">
    <name type="scientific">Clostridium sporogenes</name>
    <dbReference type="NCBI Taxonomy" id="1509"/>
    <lineage>
        <taxon>Bacteria</taxon>
        <taxon>Bacillati</taxon>
        <taxon>Bacillota</taxon>
        <taxon>Clostridia</taxon>
        <taxon>Eubacteriales</taxon>
        <taxon>Clostridiaceae</taxon>
        <taxon>Clostridium</taxon>
    </lineage>
</organism>
<feature type="transmembrane region" description="Helical" evidence="8">
    <location>
        <begin position="183"/>
        <end position="204"/>
    </location>
</feature>
<dbReference type="PANTHER" id="PTHR47019:SF1">
    <property type="entry name" value="LIPID II FLIPPASE MURJ"/>
    <property type="match status" value="1"/>
</dbReference>
<feature type="transmembrane region" description="Helical" evidence="8">
    <location>
        <begin position="382"/>
        <end position="399"/>
    </location>
</feature>
<evidence type="ECO:0000256" key="2">
    <source>
        <dbReference type="ARBA" id="ARBA00022475"/>
    </source>
</evidence>
<dbReference type="PANTHER" id="PTHR47019">
    <property type="entry name" value="LIPID II FLIPPASE MURJ"/>
    <property type="match status" value="1"/>
</dbReference>
<evidence type="ECO:0000256" key="5">
    <source>
        <dbReference type="ARBA" id="ARBA00022984"/>
    </source>
</evidence>
<evidence type="ECO:0000313" key="11">
    <source>
        <dbReference type="Proteomes" id="UP000033052"/>
    </source>
</evidence>
<sequence>MKLMKTTIGMIIVTLTSIILGFVRESVTVYKLGASWQADSFIFSVAFPGFIFATLGGVISTTFVPLYTDLMINKSKKEANDFANIFINIIVLISLILVIIGEIYTGQIIKILAPGFKGQTYESTLRLVKIILPSMVFMGIIYCFVGILTSFKELIITSALSIPLHLSIIFALIFIYPSKGLEYSVLVVLFGSLLQVLMFIPKLIKNDYRYTFNFNFKNSYIKEALYMIGPMAIGIMVQQINIMVDKSLASTLDQGSITSINLASKLNIATYSSIGYLLVVLIFPILSQYASEKNIEKFSKTVISSLNVVIGLMIPITIISIFFRRELVNLLFGYGKFTEKDVTYTAQILLFYSLEICFLGIRDVLNRAFYALKDTKTSMKNGIIGVLINIILSLLLIRVMEANGLALSTSISMIIISILLFKDMKNKFINVNLTRFYLNIFKILIAGIAQYGLMIFINKTLNFINWNINSRINMLIYISIVSIISSSIYIALLYILKVDGIEYVKDKIKNKIKKTN</sequence>
<gene>
    <name evidence="8 10" type="primary">murJ</name>
    <name evidence="10" type="ORF">CLSPO_c27640</name>
</gene>
<dbReference type="EMBL" id="CP009225">
    <property type="protein sequence ID" value="AKC63484.1"/>
    <property type="molecule type" value="Genomic_DNA"/>
</dbReference>
<dbReference type="NCBIfam" id="TIGR01695">
    <property type="entry name" value="murJ_mviN"/>
    <property type="match status" value="1"/>
</dbReference>
<comment type="function">
    <text evidence="8 9">Involved in peptidoglycan biosynthesis. Transports lipid-linked peptidoglycan precursors from the inner to the outer leaflet of the cytoplasmic membrane.</text>
</comment>
<feature type="transmembrane region" description="Helical" evidence="8">
    <location>
        <begin position="343"/>
        <end position="361"/>
    </location>
</feature>
<keyword evidence="4 8" id="KW-0133">Cell shape</keyword>
<evidence type="ECO:0000313" key="10">
    <source>
        <dbReference type="EMBL" id="AKC63484.1"/>
    </source>
</evidence>
<keyword evidence="8 9" id="KW-0961">Cell wall biogenesis/degradation</keyword>
<evidence type="ECO:0000256" key="3">
    <source>
        <dbReference type="ARBA" id="ARBA00022692"/>
    </source>
</evidence>
<feature type="transmembrane region" description="Helical" evidence="8">
    <location>
        <begin position="224"/>
        <end position="244"/>
    </location>
</feature>
<dbReference type="GO" id="GO:0071555">
    <property type="term" value="P:cell wall organization"/>
    <property type="evidence" value="ECO:0007669"/>
    <property type="project" value="UniProtKB-UniRule"/>
</dbReference>
<dbReference type="RefSeq" id="WP_033060644.1">
    <property type="nucleotide sequence ID" value="NZ_CP009225.1"/>
</dbReference>
<dbReference type="GO" id="GO:0005886">
    <property type="term" value="C:plasma membrane"/>
    <property type="evidence" value="ECO:0007669"/>
    <property type="project" value="UniProtKB-SubCell"/>
</dbReference>
<feature type="transmembrane region" description="Helical" evidence="8">
    <location>
        <begin position="436"/>
        <end position="456"/>
    </location>
</feature>
<dbReference type="CDD" id="cd13123">
    <property type="entry name" value="MATE_MurJ_like"/>
    <property type="match status" value="1"/>
</dbReference>
<keyword evidence="2 8" id="KW-1003">Cell membrane</keyword>
<dbReference type="Proteomes" id="UP000033052">
    <property type="component" value="Chromosome"/>
</dbReference>
<dbReference type="InterPro" id="IPR004268">
    <property type="entry name" value="MurJ"/>
</dbReference>
<protein>
    <recommendedName>
        <fullName evidence="8">Probable lipid II flippase MurJ</fullName>
    </recommendedName>
</protein>
<keyword evidence="7 8" id="KW-0472">Membrane</keyword>
<evidence type="ECO:0000256" key="4">
    <source>
        <dbReference type="ARBA" id="ARBA00022960"/>
    </source>
</evidence>
<keyword evidence="8 9" id="KW-0813">Transport</keyword>
<dbReference type="AlphaFoldDB" id="A0A7U4JQM0"/>
<feature type="transmembrane region" description="Helical" evidence="8">
    <location>
        <begin position="302"/>
        <end position="323"/>
    </location>
</feature>
<dbReference type="GeneID" id="92939406"/>
<dbReference type="KEGG" id="cld:CLSPO_c27640"/>
<accession>A0A7U4JQM0</accession>
<keyword evidence="3 8" id="KW-0812">Transmembrane</keyword>
<feature type="transmembrane region" description="Helical" evidence="8">
    <location>
        <begin position="268"/>
        <end position="290"/>
    </location>
</feature>
<feature type="transmembrane region" description="Helical" evidence="8">
    <location>
        <begin position="127"/>
        <end position="147"/>
    </location>
</feature>
<name>A0A7U4JQM0_CLOSG</name>
<keyword evidence="6 8" id="KW-1133">Transmembrane helix</keyword>
<dbReference type="UniPathway" id="UPA00219"/>
<dbReference type="HAMAP" id="MF_02078">
    <property type="entry name" value="MurJ_MviN"/>
    <property type="match status" value="1"/>
</dbReference>
<dbReference type="GO" id="GO:0008360">
    <property type="term" value="P:regulation of cell shape"/>
    <property type="evidence" value="ECO:0007669"/>
    <property type="project" value="UniProtKB-UniRule"/>
</dbReference>
<evidence type="ECO:0000256" key="1">
    <source>
        <dbReference type="ARBA" id="ARBA00004651"/>
    </source>
</evidence>
<comment type="similarity">
    <text evidence="8 9">Belongs to the MurJ/MviN family.</text>
</comment>
<proteinExistence type="inferred from homology"/>
<evidence type="ECO:0000256" key="7">
    <source>
        <dbReference type="ARBA" id="ARBA00023136"/>
    </source>
</evidence>
<feature type="transmembrane region" description="Helical" evidence="8">
    <location>
        <begin position="405"/>
        <end position="424"/>
    </location>
</feature>
<feature type="transmembrane region" description="Helical" evidence="8">
    <location>
        <begin position="42"/>
        <end position="64"/>
    </location>
</feature>
<dbReference type="GO" id="GO:0015648">
    <property type="term" value="F:lipid-linked peptidoglycan transporter activity"/>
    <property type="evidence" value="ECO:0007669"/>
    <property type="project" value="UniProtKB-UniRule"/>
</dbReference>
<evidence type="ECO:0000256" key="6">
    <source>
        <dbReference type="ARBA" id="ARBA00022989"/>
    </source>
</evidence>
<dbReference type="PIRSF" id="PIRSF002869">
    <property type="entry name" value="MviN"/>
    <property type="match status" value="1"/>
</dbReference>
<evidence type="ECO:0000256" key="8">
    <source>
        <dbReference type="HAMAP-Rule" id="MF_02078"/>
    </source>
</evidence>
<dbReference type="PRINTS" id="PR01806">
    <property type="entry name" value="VIRFACTRMVIN"/>
</dbReference>
<feature type="transmembrane region" description="Helical" evidence="8">
    <location>
        <begin position="85"/>
        <end position="107"/>
    </location>
</feature>
<comment type="pathway">
    <text evidence="8">Cell wall biogenesis; peptidoglycan biosynthesis.</text>
</comment>
<keyword evidence="5 8" id="KW-0573">Peptidoglycan synthesis</keyword>
<dbReference type="Pfam" id="PF03023">
    <property type="entry name" value="MurJ"/>
    <property type="match status" value="1"/>
</dbReference>
<reference evidence="10 11" key="1">
    <citation type="journal article" date="2015" name="PLoS ONE">
        <title>A universal mariner transposon system for forward genetic studies in the genus clostridium.</title>
        <authorList>
            <person name="Zhang Y."/>
            <person name="Grosse-Honebrink A."/>
            <person name="Minton N.P."/>
        </authorList>
    </citation>
    <scope>NUCLEOTIDE SEQUENCE [LARGE SCALE GENOMIC DNA]</scope>
    <source>
        <strain evidence="10 11">NCIMB 10696</strain>
    </source>
</reference>
<comment type="subcellular location">
    <subcellularLocation>
        <location evidence="1 8">Cell membrane</location>
        <topology evidence="1 8">Multi-pass membrane protein</topology>
    </subcellularLocation>
</comment>
<dbReference type="GO" id="GO:0034204">
    <property type="term" value="P:lipid translocation"/>
    <property type="evidence" value="ECO:0007669"/>
    <property type="project" value="TreeGrafter"/>
</dbReference>
<feature type="transmembrane region" description="Helical" evidence="8">
    <location>
        <begin position="476"/>
        <end position="496"/>
    </location>
</feature>